<comment type="subcellular location">
    <subcellularLocation>
        <location evidence="1">Membrane</location>
        <topology evidence="1">Multi-pass membrane protein</topology>
    </subcellularLocation>
</comment>
<feature type="compositionally biased region" description="Polar residues" evidence="5">
    <location>
        <begin position="616"/>
        <end position="629"/>
    </location>
</feature>
<keyword evidence="2 6" id="KW-0812">Transmembrane</keyword>
<feature type="region of interest" description="Disordered" evidence="5">
    <location>
        <begin position="603"/>
        <end position="702"/>
    </location>
</feature>
<dbReference type="Pfam" id="PF00999">
    <property type="entry name" value="Na_H_Exchanger"/>
    <property type="match status" value="1"/>
</dbReference>
<feature type="transmembrane region" description="Helical" evidence="6">
    <location>
        <begin position="17"/>
        <end position="36"/>
    </location>
</feature>
<dbReference type="GO" id="GO:0042391">
    <property type="term" value="P:regulation of membrane potential"/>
    <property type="evidence" value="ECO:0007669"/>
    <property type="project" value="InterPro"/>
</dbReference>
<dbReference type="GO" id="GO:0120029">
    <property type="term" value="P:proton export across plasma membrane"/>
    <property type="evidence" value="ECO:0007669"/>
    <property type="project" value="InterPro"/>
</dbReference>
<dbReference type="GO" id="GO:0015385">
    <property type="term" value="F:sodium:proton antiporter activity"/>
    <property type="evidence" value="ECO:0007669"/>
    <property type="project" value="InterPro"/>
</dbReference>
<keyword evidence="9" id="KW-1185">Reference proteome</keyword>
<evidence type="ECO:0000256" key="3">
    <source>
        <dbReference type="ARBA" id="ARBA00022989"/>
    </source>
</evidence>
<dbReference type="GO" id="GO:0036376">
    <property type="term" value="P:sodium ion export across plasma membrane"/>
    <property type="evidence" value="ECO:0007669"/>
    <property type="project" value="InterPro"/>
</dbReference>
<keyword evidence="3 6" id="KW-1133">Transmembrane helix</keyword>
<accession>A0AAD5SU61</accession>
<dbReference type="EMBL" id="JADGJH010002539">
    <property type="protein sequence ID" value="KAJ3097107.1"/>
    <property type="molecule type" value="Genomic_DNA"/>
</dbReference>
<evidence type="ECO:0000256" key="6">
    <source>
        <dbReference type="SAM" id="Phobius"/>
    </source>
</evidence>
<organism evidence="8 9">
    <name type="scientific">Physocladia obscura</name>
    <dbReference type="NCBI Taxonomy" id="109957"/>
    <lineage>
        <taxon>Eukaryota</taxon>
        <taxon>Fungi</taxon>
        <taxon>Fungi incertae sedis</taxon>
        <taxon>Chytridiomycota</taxon>
        <taxon>Chytridiomycota incertae sedis</taxon>
        <taxon>Chytridiomycetes</taxon>
        <taxon>Chytridiales</taxon>
        <taxon>Chytriomycetaceae</taxon>
        <taxon>Physocladia</taxon>
    </lineage>
</organism>
<comment type="caution">
    <text evidence="8">The sequence shown here is derived from an EMBL/GenBank/DDBJ whole genome shotgun (WGS) entry which is preliminary data.</text>
</comment>
<feature type="region of interest" description="Disordered" evidence="5">
    <location>
        <begin position="492"/>
        <end position="528"/>
    </location>
</feature>
<feature type="transmembrane region" description="Helical" evidence="6">
    <location>
        <begin position="220"/>
        <end position="242"/>
    </location>
</feature>
<evidence type="ECO:0000256" key="1">
    <source>
        <dbReference type="ARBA" id="ARBA00004141"/>
    </source>
</evidence>
<dbReference type="InterPro" id="IPR004712">
    <property type="entry name" value="Na+/H+_antiporter_fungi"/>
</dbReference>
<dbReference type="GO" id="GO:0005886">
    <property type="term" value="C:plasma membrane"/>
    <property type="evidence" value="ECO:0007669"/>
    <property type="project" value="InterPro"/>
</dbReference>
<name>A0AAD5SU61_9FUNG</name>
<evidence type="ECO:0000256" key="2">
    <source>
        <dbReference type="ARBA" id="ARBA00022692"/>
    </source>
</evidence>
<keyword evidence="4 6" id="KW-0472">Membrane</keyword>
<dbReference type="InterPro" id="IPR006153">
    <property type="entry name" value="Cation/H_exchanger_TM"/>
</dbReference>
<reference evidence="8" key="1">
    <citation type="submission" date="2020-05" db="EMBL/GenBank/DDBJ databases">
        <title>Phylogenomic resolution of chytrid fungi.</title>
        <authorList>
            <person name="Stajich J.E."/>
            <person name="Amses K."/>
            <person name="Simmons R."/>
            <person name="Seto K."/>
            <person name="Myers J."/>
            <person name="Bonds A."/>
            <person name="Quandt C.A."/>
            <person name="Barry K."/>
            <person name="Liu P."/>
            <person name="Grigoriev I."/>
            <person name="Longcore J.E."/>
            <person name="James T.Y."/>
        </authorList>
    </citation>
    <scope>NUCLEOTIDE SEQUENCE</scope>
    <source>
        <strain evidence="8">JEL0513</strain>
    </source>
</reference>
<proteinExistence type="predicted"/>
<feature type="compositionally biased region" description="Basic and acidic residues" evidence="5">
    <location>
        <begin position="691"/>
        <end position="702"/>
    </location>
</feature>
<evidence type="ECO:0000313" key="9">
    <source>
        <dbReference type="Proteomes" id="UP001211907"/>
    </source>
</evidence>
<feature type="transmembrane region" description="Helical" evidence="6">
    <location>
        <begin position="48"/>
        <end position="72"/>
    </location>
</feature>
<dbReference type="PANTHER" id="PTHR31382">
    <property type="entry name" value="NA(+)/H(+) ANTIPORTER"/>
    <property type="match status" value="1"/>
</dbReference>
<evidence type="ECO:0000256" key="5">
    <source>
        <dbReference type="SAM" id="MobiDB-lite"/>
    </source>
</evidence>
<feature type="transmembrane region" description="Helical" evidence="6">
    <location>
        <begin position="378"/>
        <end position="402"/>
    </location>
</feature>
<dbReference type="PANTHER" id="PTHR31382:SF1">
    <property type="entry name" value="SODIUM ION_PROTON EXCHANGER (EUROFUNG)"/>
    <property type="match status" value="1"/>
</dbReference>
<feature type="transmembrane region" description="Helical" evidence="6">
    <location>
        <begin position="346"/>
        <end position="366"/>
    </location>
</feature>
<dbReference type="Proteomes" id="UP001211907">
    <property type="component" value="Unassembled WGS sequence"/>
</dbReference>
<evidence type="ECO:0000313" key="8">
    <source>
        <dbReference type="EMBL" id="KAJ3097107.1"/>
    </source>
</evidence>
<dbReference type="AlphaFoldDB" id="A0AAD5SU61"/>
<evidence type="ECO:0000259" key="7">
    <source>
        <dbReference type="Pfam" id="PF00999"/>
    </source>
</evidence>
<feature type="compositionally biased region" description="Basic and acidic residues" evidence="5">
    <location>
        <begin position="630"/>
        <end position="655"/>
    </location>
</feature>
<evidence type="ECO:0000256" key="4">
    <source>
        <dbReference type="ARBA" id="ARBA00023136"/>
    </source>
</evidence>
<protein>
    <recommendedName>
        <fullName evidence="7">Cation/H+ exchanger transmembrane domain-containing protein</fullName>
    </recommendedName>
</protein>
<feature type="transmembrane region" description="Helical" evidence="6">
    <location>
        <begin position="110"/>
        <end position="137"/>
    </location>
</feature>
<feature type="transmembrane region" description="Helical" evidence="6">
    <location>
        <begin position="307"/>
        <end position="326"/>
    </location>
</feature>
<feature type="transmembrane region" description="Helical" evidence="6">
    <location>
        <begin position="254"/>
        <end position="273"/>
    </location>
</feature>
<sequence length="702" mass="75845">MGWNDLIPTETALVTPHAMYCVLGGFITVFGLLSLVVKERLFMSEAMVAVLVGVAVGPLAAHIFVAGDVFGASLPVVTLEFTRVVVAIQVMACGVDLPGSYLYREWRSVALLCGPVMAVKWLVSAAGIYCILDALVIGACITPTDPVLANSIVKGRFAEKHVPLNVRLILAAERCRDLPPYHLSHTGANDGLGTPFLLLAIYLQRLPVGEAIGTWTWKVLIYQILLSSVIGIILATIARKILKKAERSRWMDKESILSFSIAFALFLMGFVSLIGSDDIFAVFVAGNILTWDLWFNEKVSYSSFQEVIDALLNLAYFVYIGAIMPWSSFNGDSSSSDATGVELWRLVLLAMWVLFLRRVPVVMAMSPWIPALKDWREALFAGWFGPIGAGAIFYAYIAVIYFEVPAYPIMPIVNFIVLSSVLVHGGSVALFNMSMNRSITYQQWESRRKLHTLPTVTVRAEDIVILRDVDAANGSVLEQVDTTTSIKRQVSFVGDENQDGKNSGREIGVPPLPPLSQASRARAEADFDSNSVGPAISAAGKGVSEDSVPVDAIDFGGSKNNDNGGDVGNNGDFLIVLDSDDAGNGSNSLMHSAHHNVEKIDNGEKDEFLGGDSNVKDSNGSGSFENLKQANHDAVIDIENAKGGKKDEDLVRSNVEDSSISRSGGGGDSGGKNSKPEIHTEDDAVDMDNTEGGKKEENFVIK</sequence>
<feature type="transmembrane region" description="Helical" evidence="6">
    <location>
        <begin position="408"/>
        <end position="431"/>
    </location>
</feature>
<feature type="transmembrane region" description="Helical" evidence="6">
    <location>
        <begin position="84"/>
        <end position="103"/>
    </location>
</feature>
<gene>
    <name evidence="8" type="ORF">HK100_005424</name>
</gene>
<feature type="domain" description="Cation/H+ exchanger transmembrane" evidence="7">
    <location>
        <begin position="30"/>
        <end position="429"/>
    </location>
</feature>